<evidence type="ECO:0000313" key="3">
    <source>
        <dbReference type="Proteomes" id="UP000663281"/>
    </source>
</evidence>
<keyword evidence="1" id="KW-1133">Transmembrane helix</keyword>
<feature type="transmembrane region" description="Helical" evidence="1">
    <location>
        <begin position="224"/>
        <end position="246"/>
    </location>
</feature>
<organism evidence="2 3">
    <name type="scientific">Shewanella cyperi</name>
    <dbReference type="NCBI Taxonomy" id="2814292"/>
    <lineage>
        <taxon>Bacteria</taxon>
        <taxon>Pseudomonadati</taxon>
        <taxon>Pseudomonadota</taxon>
        <taxon>Gammaproteobacteria</taxon>
        <taxon>Alteromonadales</taxon>
        <taxon>Shewanellaceae</taxon>
        <taxon>Shewanella</taxon>
    </lineage>
</organism>
<feature type="transmembrane region" description="Helical" evidence="1">
    <location>
        <begin position="88"/>
        <end position="113"/>
    </location>
</feature>
<feature type="transmembrane region" description="Helical" evidence="1">
    <location>
        <begin position="364"/>
        <end position="381"/>
    </location>
</feature>
<gene>
    <name evidence="2" type="ORF">JYB88_18015</name>
</gene>
<feature type="transmembrane region" description="Helical" evidence="1">
    <location>
        <begin position="20"/>
        <end position="38"/>
    </location>
</feature>
<feature type="transmembrane region" description="Helical" evidence="1">
    <location>
        <begin position="45"/>
        <end position="63"/>
    </location>
</feature>
<accession>A0A974XMK9</accession>
<dbReference type="EMBL" id="CP071504">
    <property type="protein sequence ID" value="QSX30043.1"/>
    <property type="molecule type" value="Genomic_DNA"/>
</dbReference>
<feature type="transmembrane region" description="Helical" evidence="1">
    <location>
        <begin position="258"/>
        <end position="276"/>
    </location>
</feature>
<evidence type="ECO:0000256" key="1">
    <source>
        <dbReference type="SAM" id="Phobius"/>
    </source>
</evidence>
<name>A0A974XMK9_9GAMM</name>
<feature type="transmembrane region" description="Helical" evidence="1">
    <location>
        <begin position="393"/>
        <end position="411"/>
    </location>
</feature>
<proteinExistence type="predicted"/>
<protein>
    <submittedName>
        <fullName evidence="2">Uncharacterized protein</fullName>
    </submittedName>
</protein>
<dbReference type="RefSeq" id="WP_207325026.1">
    <property type="nucleotide sequence ID" value="NZ_CP071504.1"/>
</dbReference>
<feature type="transmembrane region" description="Helical" evidence="1">
    <location>
        <begin position="120"/>
        <end position="142"/>
    </location>
</feature>
<sequence length="420" mass="46904">MRMLRGFWPLWFRDLGSASFMGMNLLFGLIFALMALLLERREDVGIMLSFSLYGMCMAISWQWNRVHACEWGLLSPGFVALVRRQSQFLLLGSALLSLVLALLAGVSVGYVGLALLAGMAFLWACSLKPGNFYLSMLMFLSLPLIKSALVAAPALGWLSVILALPVCWAMERRLWATPWRSGARHLYQNGMNTGGLTLPSWRLCNRSAGLVRLLFPLSYFTGPALLVLMLLLPLVAALVTSVLLLMPLELVSSKLYGWLHIWVQLCVMGCALVHWIRVMRWRSLDALLLLPLFAGLTDFKRHFFLAQLRLLGVISVIICVLMLLQTLLLNYSWSLLPITVLATFWGCALSLGLGVLCRNSLHTTLLMLLMIPPLVITDVAARQAREGTLEPMLWLLGNGFMALVALAILYWSRNRLRGPE</sequence>
<dbReference type="KEGG" id="scyp:JYB88_18015"/>
<keyword evidence="3" id="KW-1185">Reference proteome</keyword>
<keyword evidence="1" id="KW-0472">Membrane</keyword>
<dbReference type="Proteomes" id="UP000663281">
    <property type="component" value="Chromosome"/>
</dbReference>
<reference evidence="2 3" key="1">
    <citation type="submission" date="2021-03" db="EMBL/GenBank/DDBJ databases">
        <title>Novel species identification of genus Shewanella.</title>
        <authorList>
            <person name="Liu G."/>
            <person name="Zhang Q."/>
        </authorList>
    </citation>
    <scope>NUCLEOTIDE SEQUENCE [LARGE SCALE GENOMIC DNA]</scope>
    <source>
        <strain evidence="2 3">FJAT-53726</strain>
    </source>
</reference>
<feature type="transmembrane region" description="Helical" evidence="1">
    <location>
        <begin position="148"/>
        <end position="170"/>
    </location>
</feature>
<keyword evidence="1" id="KW-0812">Transmembrane</keyword>
<feature type="transmembrane region" description="Helical" evidence="1">
    <location>
        <begin position="310"/>
        <end position="329"/>
    </location>
</feature>
<evidence type="ECO:0000313" key="2">
    <source>
        <dbReference type="EMBL" id="QSX30043.1"/>
    </source>
</evidence>
<dbReference type="AlphaFoldDB" id="A0A974XMK9"/>
<feature type="transmembrane region" description="Helical" evidence="1">
    <location>
        <begin position="335"/>
        <end position="357"/>
    </location>
</feature>